<reference evidence="2 3" key="2">
    <citation type="submission" date="2007-04" db="EMBL/GenBank/DDBJ databases">
        <title>Draft genome sequence of Ruminococcus torques (ATCC 27756).</title>
        <authorList>
            <person name="Sudarsanam P."/>
            <person name="Ley R."/>
            <person name="Guruge J."/>
            <person name="Turnbaugh P.J."/>
            <person name="Mahowald M."/>
            <person name="Liep D."/>
            <person name="Gordon J."/>
        </authorList>
    </citation>
    <scope>NUCLEOTIDE SEQUENCE [LARGE SCALE GENOMIC DNA]</scope>
    <source>
        <strain evidence="2 3">ATCC 27756</strain>
    </source>
</reference>
<accession>A5KK60</accession>
<keyword evidence="1" id="KW-1133">Transmembrane helix</keyword>
<proteinExistence type="predicted"/>
<dbReference type="Proteomes" id="UP000003577">
    <property type="component" value="Unassembled WGS sequence"/>
</dbReference>
<sequence length="41" mass="4567">MMSQSRSLPEIPAIAYNSGMCSLVFSVILSRFKKTERTDDG</sequence>
<name>A5KK60_9FIRM</name>
<comment type="caution">
    <text evidence="2">The sequence shown here is derived from an EMBL/GenBank/DDBJ whole genome shotgun (WGS) entry which is preliminary data.</text>
</comment>
<keyword evidence="1" id="KW-0812">Transmembrane</keyword>
<evidence type="ECO:0000313" key="3">
    <source>
        <dbReference type="Proteomes" id="UP000003577"/>
    </source>
</evidence>
<keyword evidence="1" id="KW-0472">Membrane</keyword>
<dbReference type="EMBL" id="AAVP02000001">
    <property type="protein sequence ID" value="EDK25713.1"/>
    <property type="molecule type" value="Genomic_DNA"/>
</dbReference>
<organism evidence="2 3">
    <name type="scientific">[Ruminococcus] torques ATCC 27756</name>
    <dbReference type="NCBI Taxonomy" id="411460"/>
    <lineage>
        <taxon>Bacteria</taxon>
        <taxon>Bacillati</taxon>
        <taxon>Bacillota</taxon>
        <taxon>Clostridia</taxon>
        <taxon>Lachnospirales</taxon>
        <taxon>Lachnospiraceae</taxon>
        <taxon>Mediterraneibacter</taxon>
    </lineage>
</organism>
<feature type="transmembrane region" description="Helical" evidence="1">
    <location>
        <begin position="13"/>
        <end position="32"/>
    </location>
</feature>
<protein>
    <submittedName>
        <fullName evidence="2">Uncharacterized protein</fullName>
    </submittedName>
</protein>
<evidence type="ECO:0000256" key="1">
    <source>
        <dbReference type="SAM" id="Phobius"/>
    </source>
</evidence>
<reference evidence="2 3" key="1">
    <citation type="submission" date="2007-03" db="EMBL/GenBank/DDBJ databases">
        <authorList>
            <person name="Fulton L."/>
            <person name="Clifton S."/>
            <person name="Fulton B."/>
            <person name="Xu J."/>
            <person name="Minx P."/>
            <person name="Pepin K.H."/>
            <person name="Johnson M."/>
            <person name="Thiruvilangam P."/>
            <person name="Bhonagiri V."/>
            <person name="Nash W.E."/>
            <person name="Mardis E.R."/>
            <person name="Wilson R.K."/>
        </authorList>
    </citation>
    <scope>NUCLEOTIDE SEQUENCE [LARGE SCALE GENOMIC DNA]</scope>
    <source>
        <strain evidence="2 3">ATCC 27756</strain>
    </source>
</reference>
<evidence type="ECO:0000313" key="2">
    <source>
        <dbReference type="EMBL" id="EDK25713.1"/>
    </source>
</evidence>
<gene>
    <name evidence="2" type="ORF">RUMTOR_00609</name>
</gene>
<dbReference type="AlphaFoldDB" id="A5KK60"/>
<dbReference type="HOGENOM" id="CLU_3276192_0_0_9"/>
<dbReference type="PaxDb" id="411460-RUMTOR_00609"/>